<dbReference type="AlphaFoldDB" id="A0A150XDA1"/>
<dbReference type="CDD" id="cd01318">
    <property type="entry name" value="DHOase_IIb"/>
    <property type="match status" value="1"/>
</dbReference>
<name>A0A150XDA1_9BACT</name>
<evidence type="ECO:0000256" key="3">
    <source>
        <dbReference type="ARBA" id="ARBA00010286"/>
    </source>
</evidence>
<dbReference type="SUPFAM" id="SSF51556">
    <property type="entry name" value="Metallo-dependent hydrolases"/>
    <property type="match status" value="1"/>
</dbReference>
<protein>
    <submittedName>
        <fullName evidence="7">Dihydroorotase</fullName>
    </submittedName>
</protein>
<dbReference type="Pfam" id="PF01979">
    <property type="entry name" value="Amidohydro_1"/>
    <property type="match status" value="1"/>
</dbReference>
<dbReference type="RefSeq" id="WP_068416085.1">
    <property type="nucleotide sequence ID" value="NZ_LRDB01000023.1"/>
</dbReference>
<evidence type="ECO:0000256" key="4">
    <source>
        <dbReference type="ARBA" id="ARBA00022723"/>
    </source>
</evidence>
<comment type="caution">
    <text evidence="7">The sequence shown here is derived from an EMBL/GenBank/DDBJ whole genome shotgun (WGS) entry which is preliminary data.</text>
</comment>
<sequence>MSSILILNGKLINENKIFEADIFIENGFIQNIDKDLQHLTADEVIDASGQYVLPGLIDDQVHFREPGLTHKAEIYTESRAAVAGGITSFMEMPNTVPNTLTQKLLEDKYQIAAKNSLANYSFFMGASNDNLDEVLKTDPRKVCGVKVFMGSSTGNMLVDNQKTLENIFENSPTLIATHCESEEIIQANIAKAKAQYGEDVPMSEHPIIRSAEACYASSSFAVDLAKKKGARLHILHISTAKELELFRNDIPLKEKKITAEACVHHLWFSDEDYAEKGSFIKWNPAVKAASDRDAILKGVIENRIDVIATDHAPHTLEEKENSYFKAPSGGPLVQHSLVALLDLYHQGKISLEKIVEKTSHAVSDLFDIDKRGYLREGYHADIAIVNLNSPWRVSRNNVLSKCGWSPFEGHQFKSSVTNTIVSGKRVFSNGEVKNIGSGNRLEFDR</sequence>
<gene>
    <name evidence="7" type="ORF">AWN68_06465</name>
</gene>
<dbReference type="PROSITE" id="PS00483">
    <property type="entry name" value="DIHYDROOROTASE_2"/>
    <property type="match status" value="1"/>
</dbReference>
<evidence type="ECO:0000313" key="8">
    <source>
        <dbReference type="Proteomes" id="UP000075615"/>
    </source>
</evidence>
<comment type="function">
    <text evidence="2">Catalyzes the reversible cyclization of carbamoyl aspartate to dihydroorotate.</text>
</comment>
<dbReference type="SUPFAM" id="SSF51338">
    <property type="entry name" value="Composite domain of metallo-dependent hydrolases"/>
    <property type="match status" value="1"/>
</dbReference>
<comment type="cofactor">
    <cofactor evidence="1">
        <name>Zn(2+)</name>
        <dbReference type="ChEBI" id="CHEBI:29105"/>
    </cofactor>
</comment>
<dbReference type="GO" id="GO:0005737">
    <property type="term" value="C:cytoplasm"/>
    <property type="evidence" value="ECO:0007669"/>
    <property type="project" value="TreeGrafter"/>
</dbReference>
<dbReference type="STRING" id="296218.AWN68_06465"/>
<dbReference type="Proteomes" id="UP000075615">
    <property type="component" value="Unassembled WGS sequence"/>
</dbReference>
<comment type="similarity">
    <text evidence="3">Belongs to the metallo-dependent hydrolases superfamily. DHOase family. Class I DHOase subfamily.</text>
</comment>
<dbReference type="InterPro" id="IPR002195">
    <property type="entry name" value="Dihydroorotase_CS"/>
</dbReference>
<dbReference type="InterPro" id="IPR050138">
    <property type="entry name" value="DHOase/Allantoinase_Hydrolase"/>
</dbReference>
<keyword evidence="4" id="KW-0479">Metal-binding</keyword>
<proteinExistence type="inferred from homology"/>
<dbReference type="Gene3D" id="2.30.40.10">
    <property type="entry name" value="Urease, subunit C, domain 1"/>
    <property type="match status" value="1"/>
</dbReference>
<dbReference type="GO" id="GO:0046872">
    <property type="term" value="F:metal ion binding"/>
    <property type="evidence" value="ECO:0007669"/>
    <property type="project" value="UniProtKB-KW"/>
</dbReference>
<evidence type="ECO:0000256" key="1">
    <source>
        <dbReference type="ARBA" id="ARBA00001947"/>
    </source>
</evidence>
<dbReference type="InterPro" id="IPR011059">
    <property type="entry name" value="Metal-dep_hydrolase_composite"/>
</dbReference>
<dbReference type="Gene3D" id="3.20.20.140">
    <property type="entry name" value="Metal-dependent hydrolases"/>
    <property type="match status" value="1"/>
</dbReference>
<organism evidence="7 8">
    <name type="scientific">Roseivirga echinicomitans</name>
    <dbReference type="NCBI Taxonomy" id="296218"/>
    <lineage>
        <taxon>Bacteria</taxon>
        <taxon>Pseudomonadati</taxon>
        <taxon>Bacteroidota</taxon>
        <taxon>Cytophagia</taxon>
        <taxon>Cytophagales</taxon>
        <taxon>Roseivirgaceae</taxon>
        <taxon>Roseivirga</taxon>
    </lineage>
</organism>
<feature type="domain" description="Amidohydrolase-related" evidence="6">
    <location>
        <begin position="51"/>
        <end position="426"/>
    </location>
</feature>
<dbReference type="InterPro" id="IPR006680">
    <property type="entry name" value="Amidohydro-rel"/>
</dbReference>
<dbReference type="NCBIfam" id="TIGR00857">
    <property type="entry name" value="pyrC_multi"/>
    <property type="match status" value="1"/>
</dbReference>
<accession>A0A150XDA1</accession>
<dbReference type="GO" id="GO:0004038">
    <property type="term" value="F:allantoinase activity"/>
    <property type="evidence" value="ECO:0007669"/>
    <property type="project" value="TreeGrafter"/>
</dbReference>
<reference evidence="7 8" key="1">
    <citation type="submission" date="2016-01" db="EMBL/GenBank/DDBJ databases">
        <title>Genome sequencing of Roseivirga echinicomitans KMM 6058.</title>
        <authorList>
            <person name="Selvaratnam C."/>
            <person name="Thevarajoo S."/>
            <person name="Goh K.M."/>
            <person name="Ee R."/>
            <person name="Chan K.-G."/>
            <person name="Chong C.S."/>
        </authorList>
    </citation>
    <scope>NUCLEOTIDE SEQUENCE [LARGE SCALE GENOMIC DNA]</scope>
    <source>
        <strain evidence="7 8">KMM 6058</strain>
    </source>
</reference>
<dbReference type="NCBIfam" id="NF006688">
    <property type="entry name" value="PRK09236.1"/>
    <property type="match status" value="1"/>
</dbReference>
<dbReference type="InterPro" id="IPR032466">
    <property type="entry name" value="Metal_Hydrolase"/>
</dbReference>
<dbReference type="OrthoDB" id="9765462at2"/>
<keyword evidence="5" id="KW-0378">Hydrolase</keyword>
<evidence type="ECO:0000256" key="2">
    <source>
        <dbReference type="ARBA" id="ARBA00002368"/>
    </source>
</evidence>
<evidence type="ECO:0000259" key="6">
    <source>
        <dbReference type="Pfam" id="PF01979"/>
    </source>
</evidence>
<dbReference type="PANTHER" id="PTHR43668:SF4">
    <property type="entry name" value="ALLANTOINASE"/>
    <property type="match status" value="1"/>
</dbReference>
<dbReference type="EMBL" id="LRDB01000023">
    <property type="protein sequence ID" value="KYG76666.1"/>
    <property type="molecule type" value="Genomic_DNA"/>
</dbReference>
<dbReference type="GO" id="GO:0006145">
    <property type="term" value="P:purine nucleobase catabolic process"/>
    <property type="evidence" value="ECO:0007669"/>
    <property type="project" value="TreeGrafter"/>
</dbReference>
<evidence type="ECO:0000256" key="5">
    <source>
        <dbReference type="ARBA" id="ARBA00022801"/>
    </source>
</evidence>
<keyword evidence="8" id="KW-1185">Reference proteome</keyword>
<evidence type="ECO:0000313" key="7">
    <source>
        <dbReference type="EMBL" id="KYG76666.1"/>
    </source>
</evidence>
<dbReference type="PANTHER" id="PTHR43668">
    <property type="entry name" value="ALLANTOINASE"/>
    <property type="match status" value="1"/>
</dbReference>